<dbReference type="GO" id="GO:0031982">
    <property type="term" value="C:vesicle"/>
    <property type="evidence" value="ECO:0007669"/>
    <property type="project" value="TreeGrafter"/>
</dbReference>
<dbReference type="GO" id="GO:0005975">
    <property type="term" value="P:carbohydrate metabolic process"/>
    <property type="evidence" value="ECO:0007669"/>
    <property type="project" value="InterPro"/>
</dbReference>
<keyword evidence="5" id="KW-0735">Signal-anchor</keyword>
<dbReference type="Gene3D" id="3.90.550.10">
    <property type="entry name" value="Spore Coat Polysaccharide Biosynthesis Protein SpsA, Chain A"/>
    <property type="match status" value="1"/>
</dbReference>
<comment type="subcellular location">
    <subcellularLocation>
        <location evidence="1">Membrane</location>
        <topology evidence="1">Single-pass type II membrane protein</topology>
    </subcellularLocation>
</comment>
<name>A0A3Q7NKS8_CALUR</name>
<sequence length="161" mass="18117">MTRRFYKQLFLSSRAEIKFSDTNLSGHAGLLLLTPQFLCEVDYLLCTDVDMKFHDYVSMEILSPHFGTLHPGFYQAAHRNSATSIGHSPRRTFPIGKGHFDYKGAFSGGSVVEVHQMTLASHQTMGVNLVKGIEAVWHDESHQNGYLLDHKPVKVLSPEEL</sequence>
<evidence type="ECO:0000256" key="1">
    <source>
        <dbReference type="ARBA" id="ARBA00004606"/>
    </source>
</evidence>
<dbReference type="PANTHER" id="PTHR10462:SF55">
    <property type="entry name" value="HISTO-BLOOD GROUP ABO SYSTEM TRANSFERASE 1"/>
    <property type="match status" value="1"/>
</dbReference>
<keyword evidence="8" id="KW-0464">Manganese</keyword>
<comment type="cofactor">
    <cofactor evidence="8">
        <name>Mn(2+)</name>
        <dbReference type="ChEBI" id="CHEBI:29035"/>
    </cofactor>
    <text evidence="8">Binds 1 Mn(2+) ion per subunit.</text>
</comment>
<reference evidence="10" key="2">
    <citation type="submission" date="2025-08" db="UniProtKB">
        <authorList>
            <consortium name="RefSeq"/>
        </authorList>
    </citation>
    <scope>IDENTIFICATION</scope>
    <source>
        <tissue evidence="10">Blood</tissue>
    </source>
</reference>
<proteinExistence type="inferred from homology"/>
<evidence type="ECO:0000256" key="2">
    <source>
        <dbReference type="ARBA" id="ARBA00010413"/>
    </source>
</evidence>
<keyword evidence="8" id="KW-0479">Metal-binding</keyword>
<feature type="binding site" evidence="7">
    <location>
        <position position="70"/>
    </location>
    <ligand>
        <name>an alpha-L-fucosyl-(1-&gt;2)-beta-D-galactosyl derivative</name>
        <dbReference type="ChEBI" id="CHEBI:140327"/>
    </ligand>
</feature>
<reference key="1">
    <citation type="submission" date="2019-01" db="UniProtKB">
        <authorList>
            <consortium name="RefSeq"/>
        </authorList>
    </citation>
    <scope>IDENTIFICATION</scope>
</reference>
<keyword evidence="9" id="KW-1185">Reference proteome</keyword>
<dbReference type="PANTHER" id="PTHR10462">
    <property type="entry name" value="GLYCOSYLTRANSFERASE-RELATED"/>
    <property type="match status" value="1"/>
</dbReference>
<evidence type="ECO:0000256" key="3">
    <source>
        <dbReference type="ARBA" id="ARBA00022676"/>
    </source>
</evidence>
<feature type="active site" description="Nucleophile" evidence="6">
    <location>
        <position position="140"/>
    </location>
</feature>
<dbReference type="InterPro" id="IPR005076">
    <property type="entry name" value="Glyco_trans_6"/>
</dbReference>
<dbReference type="SUPFAM" id="SSF53448">
    <property type="entry name" value="Nucleotide-diphospho-sugar transferases"/>
    <property type="match status" value="1"/>
</dbReference>
<dbReference type="GO" id="GO:0016020">
    <property type="term" value="C:membrane"/>
    <property type="evidence" value="ECO:0007669"/>
    <property type="project" value="UniProtKB-SubCell"/>
</dbReference>
<dbReference type="GO" id="GO:0046872">
    <property type="term" value="F:metal ion binding"/>
    <property type="evidence" value="ECO:0007669"/>
    <property type="project" value="UniProtKB-KW"/>
</dbReference>
<evidence type="ECO:0000256" key="6">
    <source>
        <dbReference type="PIRSR" id="PIRSR605076-1"/>
    </source>
</evidence>
<evidence type="ECO:0000256" key="4">
    <source>
        <dbReference type="ARBA" id="ARBA00022679"/>
    </source>
</evidence>
<dbReference type="AlphaFoldDB" id="A0A3Q7NKS8"/>
<feature type="binding site" evidence="7">
    <location>
        <position position="140"/>
    </location>
    <ligand>
        <name>an alpha-L-fucosyl-(1-&gt;2)-beta-D-galactosyl derivative</name>
        <dbReference type="ChEBI" id="CHEBI:140327"/>
    </ligand>
</feature>
<evidence type="ECO:0000313" key="9">
    <source>
        <dbReference type="Proteomes" id="UP000286641"/>
    </source>
</evidence>
<dbReference type="GO" id="GO:0016758">
    <property type="term" value="F:hexosyltransferase activity"/>
    <property type="evidence" value="ECO:0007669"/>
    <property type="project" value="InterPro"/>
</dbReference>
<dbReference type="InParanoid" id="A0A3Q7NKS8"/>
<keyword evidence="3" id="KW-0328">Glycosyltransferase</keyword>
<dbReference type="GO" id="GO:0005794">
    <property type="term" value="C:Golgi apparatus"/>
    <property type="evidence" value="ECO:0007669"/>
    <property type="project" value="TreeGrafter"/>
</dbReference>
<dbReference type="Proteomes" id="UP000286641">
    <property type="component" value="Unplaced"/>
</dbReference>
<protein>
    <submittedName>
        <fullName evidence="10">Histo-blood group ABO system transferase 2-like</fullName>
    </submittedName>
</protein>
<organism evidence="9 10">
    <name type="scientific">Callorhinus ursinus</name>
    <name type="common">Northern fur seal</name>
    <dbReference type="NCBI Taxonomy" id="34884"/>
    <lineage>
        <taxon>Eukaryota</taxon>
        <taxon>Metazoa</taxon>
        <taxon>Chordata</taxon>
        <taxon>Craniata</taxon>
        <taxon>Vertebrata</taxon>
        <taxon>Euteleostomi</taxon>
        <taxon>Mammalia</taxon>
        <taxon>Eutheria</taxon>
        <taxon>Laurasiatheria</taxon>
        <taxon>Carnivora</taxon>
        <taxon>Caniformia</taxon>
        <taxon>Pinnipedia</taxon>
        <taxon>Otariidae</taxon>
        <taxon>Callorhinus</taxon>
    </lineage>
</organism>
<feature type="binding site" evidence="8">
    <location>
        <position position="50"/>
    </location>
    <ligand>
        <name>Mn(2+)</name>
        <dbReference type="ChEBI" id="CHEBI:29035"/>
    </ligand>
</feature>
<gene>
    <name evidence="10" type="primary">LOC112819207</name>
</gene>
<evidence type="ECO:0000256" key="7">
    <source>
        <dbReference type="PIRSR" id="PIRSR605076-2"/>
    </source>
</evidence>
<accession>A0A3Q7NKS8</accession>
<keyword evidence="5" id="KW-0812">Transmembrane</keyword>
<dbReference type="Pfam" id="PF03414">
    <property type="entry name" value="Glyco_transf_6"/>
    <property type="match status" value="1"/>
</dbReference>
<feature type="binding site" evidence="7">
    <location>
        <begin position="48"/>
        <end position="50"/>
    </location>
    <ligand>
        <name>UDP-N-acetyl-alpha-D-galactosamine</name>
        <dbReference type="ChEBI" id="CHEBI:67138"/>
    </ligand>
</feature>
<evidence type="ECO:0000313" key="10">
    <source>
        <dbReference type="RefSeq" id="XP_025721993.1"/>
    </source>
</evidence>
<evidence type="ECO:0000256" key="8">
    <source>
        <dbReference type="PIRSR" id="PIRSR605076-3"/>
    </source>
</evidence>
<keyword evidence="4" id="KW-0808">Transferase</keyword>
<comment type="similarity">
    <text evidence="2">Belongs to the glycosyltransferase 6 family.</text>
</comment>
<dbReference type="InterPro" id="IPR029044">
    <property type="entry name" value="Nucleotide-diphossugar_trans"/>
</dbReference>
<feature type="binding site" evidence="8">
    <location>
        <position position="48"/>
    </location>
    <ligand>
        <name>Mn(2+)</name>
        <dbReference type="ChEBI" id="CHEBI:29035"/>
    </ligand>
</feature>
<evidence type="ECO:0000256" key="5">
    <source>
        <dbReference type="ARBA" id="ARBA00022968"/>
    </source>
</evidence>
<dbReference type="RefSeq" id="XP_025721993.1">
    <property type="nucleotide sequence ID" value="XM_025866208.1"/>
</dbReference>